<dbReference type="GO" id="GO:0007165">
    <property type="term" value="P:signal transduction"/>
    <property type="evidence" value="ECO:0007669"/>
    <property type="project" value="InterPro"/>
</dbReference>
<feature type="region of interest" description="Disordered" evidence="3">
    <location>
        <begin position="600"/>
        <end position="627"/>
    </location>
</feature>
<evidence type="ECO:0000313" key="6">
    <source>
        <dbReference type="EMBL" id="KUM93124.1"/>
    </source>
</evidence>
<name>A0A101NHC7_9ACTN</name>
<evidence type="ECO:0000256" key="4">
    <source>
        <dbReference type="SAM" id="Phobius"/>
    </source>
</evidence>
<feature type="region of interest" description="Disordered" evidence="3">
    <location>
        <begin position="734"/>
        <end position="756"/>
    </location>
</feature>
<dbReference type="OrthoDB" id="3647180at2"/>
<dbReference type="CDD" id="cd06225">
    <property type="entry name" value="HAMP"/>
    <property type="match status" value="1"/>
</dbReference>
<keyword evidence="1 4" id="KW-0812">Transmembrane</keyword>
<feature type="transmembrane region" description="Helical" evidence="4">
    <location>
        <begin position="296"/>
        <end position="319"/>
    </location>
</feature>
<dbReference type="Pfam" id="PF00672">
    <property type="entry name" value="HAMP"/>
    <property type="match status" value="2"/>
</dbReference>
<feature type="transmembrane region" description="Helical" evidence="4">
    <location>
        <begin position="664"/>
        <end position="685"/>
    </location>
</feature>
<dbReference type="GO" id="GO:0016020">
    <property type="term" value="C:membrane"/>
    <property type="evidence" value="ECO:0007669"/>
    <property type="project" value="InterPro"/>
</dbReference>
<evidence type="ECO:0000256" key="3">
    <source>
        <dbReference type="SAM" id="MobiDB-lite"/>
    </source>
</evidence>
<dbReference type="AlphaFoldDB" id="A0A101NHC7"/>
<reference evidence="6 7" key="1">
    <citation type="submission" date="2015-10" db="EMBL/GenBank/DDBJ databases">
        <title>Draft genome sequence of Streptomyces cellostaticus DSM 40189, type strain for the species Streptomyces cellostaticus.</title>
        <authorList>
            <person name="Ruckert C."/>
            <person name="Winkler A."/>
            <person name="Kalinowski J."/>
            <person name="Kampfer P."/>
            <person name="Glaeser S."/>
        </authorList>
    </citation>
    <scope>NUCLEOTIDE SEQUENCE [LARGE SCALE GENOMIC DNA]</scope>
    <source>
        <strain evidence="6 7">DSM 40189</strain>
    </source>
</reference>
<organism evidence="6 7">
    <name type="scientific">Streptomyces cellostaticus</name>
    <dbReference type="NCBI Taxonomy" id="67285"/>
    <lineage>
        <taxon>Bacteria</taxon>
        <taxon>Bacillati</taxon>
        <taxon>Actinomycetota</taxon>
        <taxon>Actinomycetes</taxon>
        <taxon>Kitasatosporales</taxon>
        <taxon>Streptomycetaceae</taxon>
        <taxon>Streptomyces</taxon>
    </lineage>
</organism>
<evidence type="ECO:0000256" key="1">
    <source>
        <dbReference type="ARBA" id="ARBA00022692"/>
    </source>
</evidence>
<dbReference type="PANTHER" id="PTHR32089">
    <property type="entry name" value="METHYL-ACCEPTING CHEMOTAXIS PROTEIN MCPB"/>
    <property type="match status" value="1"/>
</dbReference>
<sequence>MPMLGGVRPPIASLVVLLLVVAALTVIGLDGIHTGGIPQAVLNGEQRIAADTAQSMRTAIEAEASTVRRTANAYPATSTSTPTTALKALTSARKAALGRVLLDAHTGKLLATGGKTVPLAGVGVARTASGHGEIPPRLVTSGGTRQLLYFAKVTLPAQQDDPDQDQYQAQSGTERQWLLVVSEVLPALTAYGDGRTAEVLDASGTVLATAVHGTASPAAAGSGLSAAAARAAHGSGSDTDASGSMLGAATGSRRTVAGWAQVASATGQGETDDLGLVVLTSRAVPATTTAADYSGFALEAAGALAVVALLLGMALYFSVQQPLLRLYLSAGRLARGATGDGPAASAELSRPVPVHGFGELARIGRALDSLRGQLLGESGPQEFPARRGPGYRALAVAGVVVVACWSMPMIFVLNRADTATAVPAPVLADQQARTEIATNRVRQSLDRSYTDLSEAAASLPGKSRAAQTEVLQKSLADHKQYRSLYLLDRSGTIMLRVGDTPLRTLVHVPHGGGITTVNTSGRIPAIAAYAQVRAGKGKAPAAGVVLFGEIDVKALNSILPRPKLGSVWVTDRDDKVLAASVGYRAFQSLPDSGLTRLARATQGAPGTTGTATSAVHNTSSGPSVDAAAPLAQSGPTARLGWHVVAAEPAAALQIPAVQAEQHTMLAGILGLAVGAACLGWLHVVVIRPLRAVAVLVERLAGGDRRTVLHPVNHDEIGSVTRSLELVRQALAEHDRAARSGHAAGPSRPLRENTLQR</sequence>
<comment type="caution">
    <text evidence="6">The sequence shown here is derived from an EMBL/GenBank/DDBJ whole genome shotgun (WGS) entry which is preliminary data.</text>
</comment>
<protein>
    <recommendedName>
        <fullName evidence="5">HAMP domain-containing protein</fullName>
    </recommendedName>
</protein>
<dbReference type="InterPro" id="IPR003660">
    <property type="entry name" value="HAMP_dom"/>
</dbReference>
<proteinExistence type="predicted"/>
<feature type="compositionally biased region" description="Low complexity" evidence="3">
    <location>
        <begin position="600"/>
        <end position="614"/>
    </location>
</feature>
<dbReference type="SUPFAM" id="SSF158472">
    <property type="entry name" value="HAMP domain-like"/>
    <property type="match status" value="1"/>
</dbReference>
<keyword evidence="4" id="KW-0472">Membrane</keyword>
<feature type="domain" description="HAMP" evidence="5">
    <location>
        <begin position="683"/>
        <end position="735"/>
    </location>
</feature>
<dbReference type="STRING" id="67285.AQI88_28830"/>
<dbReference type="Proteomes" id="UP000054241">
    <property type="component" value="Unassembled WGS sequence"/>
</dbReference>
<dbReference type="PANTHER" id="PTHR32089:SF112">
    <property type="entry name" value="LYSOZYME-LIKE PROTEIN-RELATED"/>
    <property type="match status" value="1"/>
</dbReference>
<evidence type="ECO:0000259" key="5">
    <source>
        <dbReference type="PROSITE" id="PS50885"/>
    </source>
</evidence>
<feature type="transmembrane region" description="Helical" evidence="4">
    <location>
        <begin position="393"/>
        <end position="413"/>
    </location>
</feature>
<evidence type="ECO:0000313" key="7">
    <source>
        <dbReference type="Proteomes" id="UP000054241"/>
    </source>
</evidence>
<keyword evidence="7" id="KW-1185">Reference proteome</keyword>
<dbReference type="SMART" id="SM00304">
    <property type="entry name" value="HAMP"/>
    <property type="match status" value="2"/>
</dbReference>
<dbReference type="PROSITE" id="PS50885">
    <property type="entry name" value="HAMP"/>
    <property type="match status" value="1"/>
</dbReference>
<accession>A0A101NHC7</accession>
<keyword evidence="2 4" id="KW-1133">Transmembrane helix</keyword>
<evidence type="ECO:0000256" key="2">
    <source>
        <dbReference type="ARBA" id="ARBA00022989"/>
    </source>
</evidence>
<dbReference type="EMBL" id="LMWL01000052">
    <property type="protein sequence ID" value="KUM93124.1"/>
    <property type="molecule type" value="Genomic_DNA"/>
</dbReference>
<dbReference type="Gene3D" id="6.10.340.10">
    <property type="match status" value="1"/>
</dbReference>
<gene>
    <name evidence="6" type="ORF">AQI88_28830</name>
</gene>